<sequence length="413" mass="46096">MKTYTYPKSQELFQRAAKVIPCGIYGHLSPAPLIPADAYPFYASRAEGSKFWDVDGNEFIDYMCAYGPMVLGYNYKPVDDAAARQYAQANCVTSPGPVMVELAEKLTDVVSMADWAFFAKNGNDVTTYATMIARKATGRKKIVLIKGGYHGVAPWTQTYGHHGVMEEDGQHTIRIRWNDFEAFKKVVDENPGDVAGFMATPYHHPTFVDNEMPLPGYWDKVQALCNAKGIVLIVDDIRCGFRLDIRGSHEYFGFKPDLVCFCKAIGNGYPISALVGTEALKNDAAKVFYTGSYWFSGAPMAAALKTINEMEAMDAVKMMTDFGENLKKGLIEVAANHGYDLKVTGHPAMPYLRITDDPTLMLHQDWCAECTKRGAFFSSHHNWFVSTAHTQEDQERTLEIADDAFEAIKKNKE</sequence>
<keyword evidence="2 3" id="KW-0663">Pyridoxal phosphate</keyword>
<dbReference type="EMBL" id="FQZU01000005">
    <property type="protein sequence ID" value="SHJ19609.1"/>
    <property type="molecule type" value="Genomic_DNA"/>
</dbReference>
<evidence type="ECO:0000313" key="4">
    <source>
        <dbReference type="EMBL" id="SHJ19609.1"/>
    </source>
</evidence>
<dbReference type="Gene3D" id="3.90.1150.10">
    <property type="entry name" value="Aspartate Aminotransferase, domain 1"/>
    <property type="match status" value="1"/>
</dbReference>
<dbReference type="AlphaFoldDB" id="A0A1M6HBY4"/>
<dbReference type="Proteomes" id="UP000183994">
    <property type="component" value="Unassembled WGS sequence"/>
</dbReference>
<dbReference type="PANTHER" id="PTHR43713:SF3">
    <property type="entry name" value="GLUTAMATE-1-SEMIALDEHYDE 2,1-AMINOMUTASE 1, CHLOROPLASTIC-RELATED"/>
    <property type="match status" value="1"/>
</dbReference>
<accession>A0A1M6HBY4</accession>
<comment type="similarity">
    <text evidence="3">Belongs to the class-III pyridoxal-phosphate-dependent aminotransferase family.</text>
</comment>
<dbReference type="PANTHER" id="PTHR43713">
    <property type="entry name" value="GLUTAMATE-1-SEMIALDEHYDE 2,1-AMINOMUTASE"/>
    <property type="match status" value="1"/>
</dbReference>
<dbReference type="InterPro" id="IPR015422">
    <property type="entry name" value="PyrdxlP-dep_Trfase_small"/>
</dbReference>
<comment type="cofactor">
    <cofactor evidence="1">
        <name>pyridoxal 5'-phosphate</name>
        <dbReference type="ChEBI" id="CHEBI:597326"/>
    </cofactor>
</comment>
<dbReference type="InterPro" id="IPR015424">
    <property type="entry name" value="PyrdxlP-dep_Trfase"/>
</dbReference>
<gene>
    <name evidence="4" type="ORF">SAMN02745216_01179</name>
</gene>
<evidence type="ECO:0000256" key="1">
    <source>
        <dbReference type="ARBA" id="ARBA00001933"/>
    </source>
</evidence>
<name>A0A1M6HBY4_9BACT</name>
<dbReference type="InterPro" id="IPR015421">
    <property type="entry name" value="PyrdxlP-dep_Trfase_major"/>
</dbReference>
<evidence type="ECO:0000256" key="3">
    <source>
        <dbReference type="RuleBase" id="RU003560"/>
    </source>
</evidence>
<dbReference type="OrthoDB" id="9801834at2"/>
<dbReference type="GO" id="GO:0008483">
    <property type="term" value="F:transaminase activity"/>
    <property type="evidence" value="ECO:0007669"/>
    <property type="project" value="InterPro"/>
</dbReference>
<dbReference type="InterPro" id="IPR005814">
    <property type="entry name" value="Aminotrans_3"/>
</dbReference>
<proteinExistence type="inferred from homology"/>
<dbReference type="GO" id="GO:0030170">
    <property type="term" value="F:pyridoxal phosphate binding"/>
    <property type="evidence" value="ECO:0007669"/>
    <property type="project" value="InterPro"/>
</dbReference>
<dbReference type="Gene3D" id="3.40.640.10">
    <property type="entry name" value="Type I PLP-dependent aspartate aminotransferase-like (Major domain)"/>
    <property type="match status" value="1"/>
</dbReference>
<reference evidence="5" key="1">
    <citation type="submission" date="2016-11" db="EMBL/GenBank/DDBJ databases">
        <authorList>
            <person name="Varghese N."/>
            <person name="Submissions S."/>
        </authorList>
    </citation>
    <scope>NUCLEOTIDE SEQUENCE [LARGE SCALE GENOMIC DNA]</scope>
    <source>
        <strain evidence="5">DSM 16219</strain>
    </source>
</reference>
<dbReference type="STRING" id="1121393.SAMN02745216_01179"/>
<protein>
    <submittedName>
        <fullName evidence="4">Glutamate-1-semialdehyde 2,1-aminomutase</fullName>
    </submittedName>
</protein>
<dbReference type="Pfam" id="PF00202">
    <property type="entry name" value="Aminotran_3"/>
    <property type="match status" value="1"/>
</dbReference>
<dbReference type="SUPFAM" id="SSF53383">
    <property type="entry name" value="PLP-dependent transferases"/>
    <property type="match status" value="1"/>
</dbReference>
<evidence type="ECO:0000313" key="5">
    <source>
        <dbReference type="Proteomes" id="UP000183994"/>
    </source>
</evidence>
<evidence type="ECO:0000256" key="2">
    <source>
        <dbReference type="ARBA" id="ARBA00022898"/>
    </source>
</evidence>
<organism evidence="4 5">
    <name type="scientific">Desulfatibacillum alkenivorans DSM 16219</name>
    <dbReference type="NCBI Taxonomy" id="1121393"/>
    <lineage>
        <taxon>Bacteria</taxon>
        <taxon>Pseudomonadati</taxon>
        <taxon>Thermodesulfobacteriota</taxon>
        <taxon>Desulfobacteria</taxon>
        <taxon>Desulfobacterales</taxon>
        <taxon>Desulfatibacillaceae</taxon>
        <taxon>Desulfatibacillum</taxon>
    </lineage>
</organism>
<keyword evidence="5" id="KW-1185">Reference proteome</keyword>
<dbReference type="RefSeq" id="WP_073473926.1">
    <property type="nucleotide sequence ID" value="NZ_FQZU01000005.1"/>
</dbReference>